<evidence type="ECO:0000256" key="1">
    <source>
        <dbReference type="ARBA" id="ARBA00008642"/>
    </source>
</evidence>
<dbReference type="GO" id="GO:0006633">
    <property type="term" value="P:fatty acid biosynthetic process"/>
    <property type="evidence" value="ECO:0007669"/>
    <property type="project" value="UniProtKB-UniRule"/>
</dbReference>
<comment type="function">
    <text evidence="9">Catalyzes the condensation reaction of fatty acid synthesis by the addition to an acyl acceptor of two carbons from malonyl-ACP. Catalyzes the first condensation reaction which initiates fatty acid synthesis and may therefore play a role in governing the total rate of fatty acid production. Possesses both acetoacetyl-ACP synthase and acetyl transacylase activities. Its substrate specificity determines the biosynthesis of branched-chain and/or straight-chain of fatty acids.</text>
</comment>
<dbReference type="Proteomes" id="UP000050920">
    <property type="component" value="Unassembled WGS sequence"/>
</dbReference>
<evidence type="ECO:0000256" key="2">
    <source>
        <dbReference type="ARBA" id="ARBA00022490"/>
    </source>
</evidence>
<keyword evidence="3 9" id="KW-0444">Lipid biosynthesis</keyword>
<dbReference type="NCBIfam" id="TIGR00747">
    <property type="entry name" value="fabH"/>
    <property type="match status" value="1"/>
</dbReference>
<dbReference type="EC" id="2.3.1.180" evidence="9"/>
<dbReference type="SUPFAM" id="SSF53901">
    <property type="entry name" value="Thiolase-like"/>
    <property type="match status" value="1"/>
</dbReference>
<evidence type="ECO:0000256" key="3">
    <source>
        <dbReference type="ARBA" id="ARBA00022516"/>
    </source>
</evidence>
<comment type="caution">
    <text evidence="12">The sequence shown here is derived from an EMBL/GenBank/DDBJ whole genome shotgun (WGS) entry which is preliminary data.</text>
</comment>
<dbReference type="PANTHER" id="PTHR34069">
    <property type="entry name" value="3-OXOACYL-[ACYL-CARRIER-PROTEIN] SYNTHASE 3"/>
    <property type="match status" value="1"/>
</dbReference>
<dbReference type="GO" id="GO:0033818">
    <property type="term" value="F:beta-ketoacyl-acyl-carrier-protein synthase III activity"/>
    <property type="evidence" value="ECO:0007669"/>
    <property type="project" value="UniProtKB-UniRule"/>
</dbReference>
<feature type="region of interest" description="ACP-binding" evidence="9">
    <location>
        <begin position="255"/>
        <end position="259"/>
    </location>
</feature>
<dbReference type="EMBL" id="AYGX02000175">
    <property type="protein sequence ID" value="KRO22507.1"/>
    <property type="molecule type" value="Genomic_DNA"/>
</dbReference>
<comment type="catalytic activity">
    <reaction evidence="9">
        <text>malonyl-[ACP] + acetyl-CoA + H(+) = 3-oxobutanoyl-[ACP] + CO2 + CoA</text>
        <dbReference type="Rhea" id="RHEA:12080"/>
        <dbReference type="Rhea" id="RHEA-COMP:9623"/>
        <dbReference type="Rhea" id="RHEA-COMP:9625"/>
        <dbReference type="ChEBI" id="CHEBI:15378"/>
        <dbReference type="ChEBI" id="CHEBI:16526"/>
        <dbReference type="ChEBI" id="CHEBI:57287"/>
        <dbReference type="ChEBI" id="CHEBI:57288"/>
        <dbReference type="ChEBI" id="CHEBI:78449"/>
        <dbReference type="ChEBI" id="CHEBI:78450"/>
        <dbReference type="EC" id="2.3.1.180"/>
    </reaction>
</comment>
<sequence>MPTYTKITAMGQYVPDRIVDNDELATIMDTNDEWIQAHTGIKTRHFAMDAENTSSLATQVAQQLLTKSGLAATAIDLIIVTTITPDALTPATACLVQANIGATNAFAFDMSAACAGFTFGLATADKFVRSGQYQNVMVISAEVNSKMMDFKDRTAAVFFGDGAGGALLQATTNPAENSILAEKLQTQGDAEVIHSGRVQPITRVVASNYPQTDAFYQAGRDVFQFATTVVPEQMRTLLQQANVAPTDLQYVICHQANLRIIEQIATNLALPMAKFPHNVEKFGNTSSAGVAMALASVYDELTGPALITAFGGGLAYGSVLIQK</sequence>
<feature type="active site" evidence="9">
    <location>
        <position position="254"/>
    </location>
</feature>
<dbReference type="Gene3D" id="3.40.47.10">
    <property type="match status" value="1"/>
</dbReference>
<evidence type="ECO:0000256" key="9">
    <source>
        <dbReference type="HAMAP-Rule" id="MF_01815"/>
    </source>
</evidence>
<evidence type="ECO:0000259" key="11">
    <source>
        <dbReference type="Pfam" id="PF08545"/>
    </source>
</evidence>
<keyword evidence="5 9" id="KW-0276">Fatty acid metabolism</keyword>
<dbReference type="AlphaFoldDB" id="A0A0R2ND95"/>
<dbReference type="GO" id="GO:0004315">
    <property type="term" value="F:3-oxoacyl-[acyl-carrier-protein] synthase activity"/>
    <property type="evidence" value="ECO:0007669"/>
    <property type="project" value="InterPro"/>
</dbReference>
<evidence type="ECO:0000259" key="10">
    <source>
        <dbReference type="Pfam" id="PF08541"/>
    </source>
</evidence>
<dbReference type="RefSeq" id="WP_024625989.1">
    <property type="nucleotide sequence ID" value="NZ_AYGX02000175.1"/>
</dbReference>
<keyword evidence="6 9" id="KW-0443">Lipid metabolism</keyword>
<evidence type="ECO:0000256" key="4">
    <source>
        <dbReference type="ARBA" id="ARBA00022679"/>
    </source>
</evidence>
<proteinExistence type="inferred from homology"/>
<protein>
    <recommendedName>
        <fullName evidence="9">Beta-ketoacyl-[acyl-carrier-protein] synthase III</fullName>
        <shortName evidence="9">Beta-ketoacyl-ACP synthase III</shortName>
        <shortName evidence="9">KAS III</shortName>
        <ecNumber evidence="9">2.3.1.180</ecNumber>
    </recommendedName>
    <alternativeName>
        <fullName evidence="9">3-oxoacyl-[acyl-carrier-protein] synthase 3</fullName>
    </alternativeName>
    <alternativeName>
        <fullName evidence="9">3-oxoacyl-[acyl-carrier-protein] synthase III</fullName>
    </alternativeName>
</protein>
<feature type="active site" evidence="9">
    <location>
        <position position="114"/>
    </location>
</feature>
<dbReference type="Pfam" id="PF08541">
    <property type="entry name" value="ACP_syn_III_C"/>
    <property type="match status" value="1"/>
</dbReference>
<keyword evidence="8 9" id="KW-0012">Acyltransferase</keyword>
<evidence type="ECO:0000256" key="6">
    <source>
        <dbReference type="ARBA" id="ARBA00023098"/>
    </source>
</evidence>
<dbReference type="InterPro" id="IPR013751">
    <property type="entry name" value="ACP_syn_III_N"/>
</dbReference>
<dbReference type="HAMAP" id="MF_01815">
    <property type="entry name" value="FabH"/>
    <property type="match status" value="1"/>
</dbReference>
<dbReference type="CDD" id="cd00830">
    <property type="entry name" value="KAS_III"/>
    <property type="match status" value="1"/>
</dbReference>
<keyword evidence="9" id="KW-0511">Multifunctional enzyme</keyword>
<evidence type="ECO:0000313" key="13">
    <source>
        <dbReference type="Proteomes" id="UP000050920"/>
    </source>
</evidence>
<dbReference type="NCBIfam" id="NF006829">
    <property type="entry name" value="PRK09352.1"/>
    <property type="match status" value="1"/>
</dbReference>
<feature type="active site" evidence="9">
    <location>
        <position position="284"/>
    </location>
</feature>
<dbReference type="PANTHER" id="PTHR34069:SF2">
    <property type="entry name" value="BETA-KETOACYL-[ACYL-CARRIER-PROTEIN] SYNTHASE III"/>
    <property type="match status" value="1"/>
</dbReference>
<dbReference type="GO" id="GO:0005737">
    <property type="term" value="C:cytoplasm"/>
    <property type="evidence" value="ECO:0007669"/>
    <property type="project" value="UniProtKB-SubCell"/>
</dbReference>
<comment type="subunit">
    <text evidence="9">Homodimer.</text>
</comment>
<keyword evidence="2 9" id="KW-0963">Cytoplasm</keyword>
<evidence type="ECO:0000256" key="7">
    <source>
        <dbReference type="ARBA" id="ARBA00023160"/>
    </source>
</evidence>
<dbReference type="InterPro" id="IPR016039">
    <property type="entry name" value="Thiolase-like"/>
</dbReference>
<feature type="domain" description="Beta-ketoacyl-[acyl-carrier-protein] synthase III C-terminal" evidence="10">
    <location>
        <begin position="238"/>
        <end position="322"/>
    </location>
</feature>
<dbReference type="InterPro" id="IPR004655">
    <property type="entry name" value="FabH"/>
</dbReference>
<name>A0A0R2ND95_9LACO</name>
<evidence type="ECO:0000256" key="8">
    <source>
        <dbReference type="ARBA" id="ARBA00023315"/>
    </source>
</evidence>
<comment type="pathway">
    <text evidence="9">Lipid metabolism; fatty acid biosynthesis.</text>
</comment>
<comment type="subcellular location">
    <subcellularLocation>
        <location evidence="9">Cytoplasm</location>
    </subcellularLocation>
</comment>
<organism evidence="12 13">
    <name type="scientific">Lactiplantibacillus fabifermentans DSM 21115</name>
    <dbReference type="NCBI Taxonomy" id="1413187"/>
    <lineage>
        <taxon>Bacteria</taxon>
        <taxon>Bacillati</taxon>
        <taxon>Bacillota</taxon>
        <taxon>Bacilli</taxon>
        <taxon>Lactobacillales</taxon>
        <taxon>Lactobacillaceae</taxon>
        <taxon>Lactiplantibacillus</taxon>
    </lineage>
</organism>
<keyword evidence="4 9" id="KW-0808">Transferase</keyword>
<dbReference type="GO" id="GO:0044550">
    <property type="term" value="P:secondary metabolite biosynthetic process"/>
    <property type="evidence" value="ECO:0007669"/>
    <property type="project" value="TreeGrafter"/>
</dbReference>
<evidence type="ECO:0000256" key="5">
    <source>
        <dbReference type="ARBA" id="ARBA00022832"/>
    </source>
</evidence>
<gene>
    <name evidence="9" type="primary">fabH</name>
    <name evidence="12" type="ORF">DY78_GL002026</name>
</gene>
<comment type="similarity">
    <text evidence="1 9">Belongs to the thiolase-like superfamily. FabH family.</text>
</comment>
<keyword evidence="7 9" id="KW-0275">Fatty acid biosynthesis</keyword>
<comment type="domain">
    <text evidence="9">The last Arg residue of the ACP-binding site is essential for the weak association between ACP/AcpP and FabH.</text>
</comment>
<accession>A0A0R2ND95</accession>
<keyword evidence="13" id="KW-1185">Reference proteome</keyword>
<evidence type="ECO:0000313" key="12">
    <source>
        <dbReference type="EMBL" id="KRO22507.1"/>
    </source>
</evidence>
<feature type="domain" description="Beta-ketoacyl-[acyl-carrier-protein] synthase III N-terminal" evidence="11">
    <location>
        <begin position="108"/>
        <end position="188"/>
    </location>
</feature>
<reference evidence="12 13" key="1">
    <citation type="journal article" date="2015" name="Genome Announc.">
        <title>Expanding the biotechnology potential of lactobacilli through comparative genomics of 213 strains and associated genera.</title>
        <authorList>
            <person name="Sun Z."/>
            <person name="Harris H.M."/>
            <person name="McCann A."/>
            <person name="Guo C."/>
            <person name="Argimon S."/>
            <person name="Zhang W."/>
            <person name="Yang X."/>
            <person name="Jeffery I.B."/>
            <person name="Cooney J.C."/>
            <person name="Kagawa T.F."/>
            <person name="Liu W."/>
            <person name="Song Y."/>
            <person name="Salvetti E."/>
            <person name="Wrobel A."/>
            <person name="Rasinkangas P."/>
            <person name="Parkhill J."/>
            <person name="Rea M.C."/>
            <person name="O'Sullivan O."/>
            <person name="Ritari J."/>
            <person name="Douillard F.P."/>
            <person name="Paul Ross R."/>
            <person name="Yang R."/>
            <person name="Briner A.E."/>
            <person name="Felis G.E."/>
            <person name="de Vos W.M."/>
            <person name="Barrangou R."/>
            <person name="Klaenhammer T.R."/>
            <person name="Caufield P.W."/>
            <person name="Cui Y."/>
            <person name="Zhang H."/>
            <person name="O'Toole P.W."/>
        </authorList>
    </citation>
    <scope>NUCLEOTIDE SEQUENCE [LARGE SCALE GENOMIC DNA]</scope>
    <source>
        <strain evidence="12 13">DSM 21115</strain>
    </source>
</reference>
<dbReference type="UniPathway" id="UPA00094"/>
<dbReference type="InterPro" id="IPR013747">
    <property type="entry name" value="ACP_syn_III_C"/>
</dbReference>
<dbReference type="Pfam" id="PF08545">
    <property type="entry name" value="ACP_syn_III"/>
    <property type="match status" value="1"/>
</dbReference>